<dbReference type="RefSeq" id="WP_084601780.1">
    <property type="nucleotide sequence ID" value="NZ_LWHB01000177.1"/>
</dbReference>
<reference evidence="1 2" key="1">
    <citation type="submission" date="2018-06" db="EMBL/GenBank/DDBJ databases">
        <authorList>
            <consortium name="Pathogen Informatics"/>
            <person name="Doyle S."/>
        </authorList>
    </citation>
    <scope>NUCLEOTIDE SEQUENCE [LARGE SCALE GENOMIC DNA]</scope>
    <source>
        <strain evidence="1 2">NCTC13337</strain>
    </source>
</reference>
<protein>
    <submittedName>
        <fullName evidence="1">Predicted thiol oxidoreductase</fullName>
    </submittedName>
</protein>
<dbReference type="GO" id="GO:0009055">
    <property type="term" value="F:electron transfer activity"/>
    <property type="evidence" value="ECO:0007669"/>
    <property type="project" value="InterPro"/>
</dbReference>
<gene>
    <name evidence="1" type="ORF">NCTC13337_01776</name>
</gene>
<dbReference type="Pfam" id="PF06537">
    <property type="entry name" value="DHOR"/>
    <property type="match status" value="1"/>
</dbReference>
<dbReference type="PANTHER" id="PTHR30600:SF4">
    <property type="entry name" value="CYTOCHROME C DOMAIN-CONTAINING PROTEIN"/>
    <property type="match status" value="1"/>
</dbReference>
<dbReference type="GO" id="GO:0020037">
    <property type="term" value="F:heme binding"/>
    <property type="evidence" value="ECO:0007669"/>
    <property type="project" value="InterPro"/>
</dbReference>
<sequence>MSAFLSHHLIKKYHKNSLLFLSVMLLQPIAKATIPHDSENLITLGRSFFTIPWVVAPSATTARDGLGPLFNANTCTSCHVDHGGAVVLNQEGQPLRGLVFKLSQPSIDRQKAQKGMPTIDLVYGNQIAINGTGAVLPEAATKLKMHTKKIVFPDGSEQTLSYFEPYLDQLNYGKLDSKTKISLRQPNILQGLGLISDVPDEEIAAWADPEDKNQDGISGRVNYVYDMTTGKTVQGRFNWKASQPSVLQQVADAAANDMGLTNPLYPEELCTPAQTACQKAPIGRAGPLGHLDLPERRLHAIAAYVNAQPPLPSAPDNAQIKAGEKRFTAIGCVACHRPTLTTKNGQSIHPYSDFLIHDMGEELADARIEFDANEREWRTAPLWNMQQRITAGQRFLHDARAANIQEAILWHGGEAEQVKQRFMTLPKAQREQIIHFVETR</sequence>
<dbReference type="InterPro" id="IPR036909">
    <property type="entry name" value="Cyt_c-like_dom_sf"/>
</dbReference>
<dbReference type="Proteomes" id="UP000254601">
    <property type="component" value="Unassembled WGS sequence"/>
</dbReference>
<dbReference type="InterPro" id="IPR010538">
    <property type="entry name" value="DHOR"/>
</dbReference>
<proteinExistence type="predicted"/>
<accession>A0A380MVQ0</accession>
<dbReference type="AlphaFoldDB" id="A0A380MVQ0"/>
<dbReference type="PANTHER" id="PTHR30600">
    <property type="entry name" value="CYTOCHROME C PEROXIDASE-RELATED"/>
    <property type="match status" value="1"/>
</dbReference>
<evidence type="ECO:0000313" key="2">
    <source>
        <dbReference type="Proteomes" id="UP000254601"/>
    </source>
</evidence>
<dbReference type="OrthoDB" id="9805202at2"/>
<dbReference type="Gene3D" id="1.10.760.10">
    <property type="entry name" value="Cytochrome c-like domain"/>
    <property type="match status" value="1"/>
</dbReference>
<evidence type="ECO:0000313" key="1">
    <source>
        <dbReference type="EMBL" id="SUO96264.1"/>
    </source>
</evidence>
<organism evidence="1 2">
    <name type="scientific">Suttonella ornithocola</name>
    <dbReference type="NCBI Taxonomy" id="279832"/>
    <lineage>
        <taxon>Bacteria</taxon>
        <taxon>Pseudomonadati</taxon>
        <taxon>Pseudomonadota</taxon>
        <taxon>Gammaproteobacteria</taxon>
        <taxon>Cardiobacteriales</taxon>
        <taxon>Cardiobacteriaceae</taxon>
        <taxon>Suttonella</taxon>
    </lineage>
</organism>
<dbReference type="InterPro" id="IPR051395">
    <property type="entry name" value="Cytochrome_c_Peroxidase/MauG"/>
</dbReference>
<dbReference type="EMBL" id="UHIC01000001">
    <property type="protein sequence ID" value="SUO96264.1"/>
    <property type="molecule type" value="Genomic_DNA"/>
</dbReference>
<dbReference type="SUPFAM" id="SSF46626">
    <property type="entry name" value="Cytochrome c"/>
    <property type="match status" value="1"/>
</dbReference>
<dbReference type="PIRSF" id="PIRSF028099">
    <property type="entry name" value="DUF1111"/>
    <property type="match status" value="1"/>
</dbReference>
<name>A0A380MVQ0_9GAMM</name>
<dbReference type="GO" id="GO:0004130">
    <property type="term" value="F:cytochrome-c peroxidase activity"/>
    <property type="evidence" value="ECO:0007669"/>
    <property type="project" value="TreeGrafter"/>
</dbReference>
<keyword evidence="2" id="KW-1185">Reference proteome</keyword>